<dbReference type="EMBL" id="BMAT01004906">
    <property type="protein sequence ID" value="GFR82886.1"/>
    <property type="molecule type" value="Genomic_DNA"/>
</dbReference>
<reference evidence="1 2" key="1">
    <citation type="journal article" date="2021" name="Elife">
        <title>Chloroplast acquisition without the gene transfer in kleptoplastic sea slugs, Plakobranchus ocellatus.</title>
        <authorList>
            <person name="Maeda T."/>
            <person name="Takahashi S."/>
            <person name="Yoshida T."/>
            <person name="Shimamura S."/>
            <person name="Takaki Y."/>
            <person name="Nagai Y."/>
            <person name="Toyoda A."/>
            <person name="Suzuki Y."/>
            <person name="Arimoto A."/>
            <person name="Ishii H."/>
            <person name="Satoh N."/>
            <person name="Nishiyama T."/>
            <person name="Hasebe M."/>
            <person name="Maruyama T."/>
            <person name="Minagawa J."/>
            <person name="Obokata J."/>
            <person name="Shigenobu S."/>
        </authorList>
    </citation>
    <scope>NUCLEOTIDE SEQUENCE [LARGE SCALE GENOMIC DNA]</scope>
</reference>
<comment type="caution">
    <text evidence="1">The sequence shown here is derived from an EMBL/GenBank/DDBJ whole genome shotgun (WGS) entry which is preliminary data.</text>
</comment>
<gene>
    <name evidence="1" type="ORF">ElyMa_002375100</name>
</gene>
<organism evidence="1 2">
    <name type="scientific">Elysia marginata</name>
    <dbReference type="NCBI Taxonomy" id="1093978"/>
    <lineage>
        <taxon>Eukaryota</taxon>
        <taxon>Metazoa</taxon>
        <taxon>Spiralia</taxon>
        <taxon>Lophotrochozoa</taxon>
        <taxon>Mollusca</taxon>
        <taxon>Gastropoda</taxon>
        <taxon>Heterobranchia</taxon>
        <taxon>Euthyneura</taxon>
        <taxon>Panpulmonata</taxon>
        <taxon>Sacoglossa</taxon>
        <taxon>Placobranchoidea</taxon>
        <taxon>Plakobranchidae</taxon>
        <taxon>Elysia</taxon>
    </lineage>
</organism>
<accession>A0AAV4GCD6</accession>
<evidence type="ECO:0000313" key="1">
    <source>
        <dbReference type="EMBL" id="GFR82886.1"/>
    </source>
</evidence>
<sequence>MASRGDAASAFEQCISRLRDRQKQLQESKFPDNYIHTQQAIDDLREESVKVNRVKDRLGELQESRGHTKDFEKAQSECLLTQDLQHQKKRCLETILYVSEVENSFQVSRHNITLMCIGLF</sequence>
<evidence type="ECO:0000313" key="2">
    <source>
        <dbReference type="Proteomes" id="UP000762676"/>
    </source>
</evidence>
<keyword evidence="2" id="KW-1185">Reference proteome</keyword>
<proteinExistence type="predicted"/>
<dbReference type="Proteomes" id="UP000762676">
    <property type="component" value="Unassembled WGS sequence"/>
</dbReference>
<name>A0AAV4GCD6_9GAST</name>
<protein>
    <submittedName>
        <fullName evidence="1">Bullous pemphigoid antigen 1, isoforms 6/9/10</fullName>
    </submittedName>
</protein>
<dbReference type="AlphaFoldDB" id="A0AAV4GCD6"/>